<dbReference type="Gene3D" id="3.80.10.10">
    <property type="entry name" value="Ribonuclease Inhibitor"/>
    <property type="match status" value="1"/>
</dbReference>
<protein>
    <recommendedName>
        <fullName evidence="3">F-box domain-containing protein</fullName>
    </recommendedName>
</protein>
<dbReference type="InterPro" id="IPR032675">
    <property type="entry name" value="LRR_dom_sf"/>
</dbReference>
<organism evidence="1 2">
    <name type="scientific">Ceriporiopsis subvermispora (strain B)</name>
    <name type="common">White-rot fungus</name>
    <name type="synonym">Gelatoporia subvermispora</name>
    <dbReference type="NCBI Taxonomy" id="914234"/>
    <lineage>
        <taxon>Eukaryota</taxon>
        <taxon>Fungi</taxon>
        <taxon>Dikarya</taxon>
        <taxon>Basidiomycota</taxon>
        <taxon>Agaricomycotina</taxon>
        <taxon>Agaricomycetes</taxon>
        <taxon>Polyporales</taxon>
        <taxon>Gelatoporiaceae</taxon>
        <taxon>Gelatoporia</taxon>
    </lineage>
</organism>
<name>M2PN42_CERS8</name>
<reference evidence="1 2" key="1">
    <citation type="journal article" date="2012" name="Proc. Natl. Acad. Sci. U.S.A.">
        <title>Comparative genomics of Ceriporiopsis subvermispora and Phanerochaete chrysosporium provide insight into selective ligninolysis.</title>
        <authorList>
            <person name="Fernandez-Fueyo E."/>
            <person name="Ruiz-Duenas F.J."/>
            <person name="Ferreira P."/>
            <person name="Floudas D."/>
            <person name="Hibbett D.S."/>
            <person name="Canessa P."/>
            <person name="Larrondo L.F."/>
            <person name="James T.Y."/>
            <person name="Seelenfreund D."/>
            <person name="Lobos S."/>
            <person name="Polanco R."/>
            <person name="Tello M."/>
            <person name="Honda Y."/>
            <person name="Watanabe T."/>
            <person name="Watanabe T."/>
            <person name="Ryu J.S."/>
            <person name="Kubicek C.P."/>
            <person name="Schmoll M."/>
            <person name="Gaskell J."/>
            <person name="Hammel K.E."/>
            <person name="St John F.J."/>
            <person name="Vanden Wymelenberg A."/>
            <person name="Sabat G."/>
            <person name="Splinter BonDurant S."/>
            <person name="Syed K."/>
            <person name="Yadav J.S."/>
            <person name="Doddapaneni H."/>
            <person name="Subramanian V."/>
            <person name="Lavin J.L."/>
            <person name="Oguiza J.A."/>
            <person name="Perez G."/>
            <person name="Pisabarro A.G."/>
            <person name="Ramirez L."/>
            <person name="Santoyo F."/>
            <person name="Master E."/>
            <person name="Coutinho P.M."/>
            <person name="Henrissat B."/>
            <person name="Lombard V."/>
            <person name="Magnuson J.K."/>
            <person name="Kuees U."/>
            <person name="Hori C."/>
            <person name="Igarashi K."/>
            <person name="Samejima M."/>
            <person name="Held B.W."/>
            <person name="Barry K.W."/>
            <person name="LaButti K.M."/>
            <person name="Lapidus A."/>
            <person name="Lindquist E.A."/>
            <person name="Lucas S.M."/>
            <person name="Riley R."/>
            <person name="Salamov A.A."/>
            <person name="Hoffmeister D."/>
            <person name="Schwenk D."/>
            <person name="Hadar Y."/>
            <person name="Yarden O."/>
            <person name="de Vries R.P."/>
            <person name="Wiebenga A."/>
            <person name="Stenlid J."/>
            <person name="Eastwood D."/>
            <person name="Grigoriev I.V."/>
            <person name="Berka R.M."/>
            <person name="Blanchette R.A."/>
            <person name="Kersten P."/>
            <person name="Martinez A.T."/>
            <person name="Vicuna R."/>
            <person name="Cullen D."/>
        </authorList>
    </citation>
    <scope>NUCLEOTIDE SEQUENCE [LARGE SCALE GENOMIC DNA]</scope>
    <source>
        <strain evidence="1 2">B</strain>
    </source>
</reference>
<evidence type="ECO:0008006" key="3">
    <source>
        <dbReference type="Google" id="ProtNLM"/>
    </source>
</evidence>
<dbReference type="OrthoDB" id="2744254at2759"/>
<dbReference type="SUPFAM" id="SSF52047">
    <property type="entry name" value="RNI-like"/>
    <property type="match status" value="1"/>
</dbReference>
<evidence type="ECO:0000313" key="1">
    <source>
        <dbReference type="EMBL" id="EMD37849.1"/>
    </source>
</evidence>
<dbReference type="HOGENOM" id="CLU_021164_0_0_1"/>
<dbReference type="Proteomes" id="UP000016930">
    <property type="component" value="Unassembled WGS sequence"/>
</dbReference>
<evidence type="ECO:0000313" key="2">
    <source>
        <dbReference type="Proteomes" id="UP000016930"/>
    </source>
</evidence>
<gene>
    <name evidence="1" type="ORF">CERSUDRAFT_94840</name>
</gene>
<accession>M2PN42</accession>
<proteinExistence type="predicted"/>
<dbReference type="STRING" id="914234.M2PN42"/>
<dbReference type="EMBL" id="KB445796">
    <property type="protein sequence ID" value="EMD37849.1"/>
    <property type="molecule type" value="Genomic_DNA"/>
</dbReference>
<keyword evidence="2" id="KW-1185">Reference proteome</keyword>
<dbReference type="AlphaFoldDB" id="M2PN42"/>
<sequence length="551" mass="60613">MHRCLQTTDTLLLILQYFRCPDTLPLLQNISALAALARTCHTLSGPALDLLWENQWTLVNLVQCLPADAWNVDVEEPMDADNNGPTQNQAVGTVSVIRPLFGTDWERFDFYAARIKLLRLSVPYVKVGVKLVLQPTTLATLSAFHLPAPLLPHVQTLHLYSSESESAGIAHVLTGPSLRGLAVTWPADNPSTPALISHVIRVSPHLTSLSFGQTVAPYEPGSFNALRNLQHVEISMPEQREHASDMLTWLAGLPHLQTLLLYRVSFCLCKLAESSNINTVQAFAELHSLGLTTDSIPTANTSLPLFAPHRLSALSVSEAPKAQASPLRSVDDFLQSVLTLCDPNRLDQLAFNFRTHTIPDSGPLRLSDFRGLLVFRKMQNFTFVTPIPLALTNEDVAEIAMAWPSLLVLRLGNRPAEAIVEPKPTPAVTLAILAIHCPRLRELELTFNAMISPGPNSIVPLAHPSSGHLLINLIHLDVGASPINSPLTIALLITDICPNLAIITHYPHAGPAICLWSEVSRMTAILKPARMQERFRMHMANLRRRAEIESK</sequence>